<reference evidence="1" key="1">
    <citation type="submission" date="2015-10" db="EMBL/GenBank/DDBJ databases">
        <authorList>
            <person name="Regsiter A."/>
            <person name="william w."/>
        </authorList>
    </citation>
    <scope>NUCLEOTIDE SEQUENCE</scope>
    <source>
        <strain evidence="1">Montdore</strain>
    </source>
</reference>
<dbReference type="AlphaFoldDB" id="A0A292PJM1"/>
<name>A0A292PJM1_9PEZI</name>
<organism evidence="1 2">
    <name type="scientific">Tuber aestivum</name>
    <name type="common">summer truffle</name>
    <dbReference type="NCBI Taxonomy" id="59557"/>
    <lineage>
        <taxon>Eukaryota</taxon>
        <taxon>Fungi</taxon>
        <taxon>Dikarya</taxon>
        <taxon>Ascomycota</taxon>
        <taxon>Pezizomycotina</taxon>
        <taxon>Pezizomycetes</taxon>
        <taxon>Pezizales</taxon>
        <taxon>Tuberaceae</taxon>
        <taxon>Tuber</taxon>
    </lineage>
</organism>
<keyword evidence="2" id="KW-1185">Reference proteome</keyword>
<evidence type="ECO:0000313" key="1">
    <source>
        <dbReference type="EMBL" id="CUS06895.1"/>
    </source>
</evidence>
<sequence>GSVRPRELEVQVITHKKQHNTPWFGGSICWVKHGEFGRYRHTEDEYDEIELSIVRRFGLLGGPG</sequence>
<proteinExistence type="predicted"/>
<accession>A0A292PJM1</accession>
<feature type="non-terminal residue" evidence="1">
    <location>
        <position position="1"/>
    </location>
</feature>
<feature type="non-terminal residue" evidence="1">
    <location>
        <position position="64"/>
    </location>
</feature>
<evidence type="ECO:0000313" key="2">
    <source>
        <dbReference type="Proteomes" id="UP001412239"/>
    </source>
</evidence>
<gene>
    <name evidence="1" type="ORF">GSTUAT00009024001</name>
</gene>
<protein>
    <submittedName>
        <fullName evidence="1">Uncharacterized protein</fullName>
    </submittedName>
</protein>
<dbReference type="Proteomes" id="UP001412239">
    <property type="component" value="Unassembled WGS sequence"/>
</dbReference>
<dbReference type="Gene3D" id="3.30.420.40">
    <property type="match status" value="2"/>
</dbReference>
<dbReference type="EMBL" id="LN891292">
    <property type="protein sequence ID" value="CUS06895.1"/>
    <property type="molecule type" value="Genomic_DNA"/>
</dbReference>